<dbReference type="WBParaSite" id="Pan_g19406.t1">
    <property type="protein sequence ID" value="Pan_g19406.t1"/>
    <property type="gene ID" value="Pan_g19406"/>
</dbReference>
<reference evidence="2" key="1">
    <citation type="journal article" date="2013" name="Genetics">
        <title>The draft genome and transcriptome of Panagrellus redivivus are shaped by the harsh demands of a free-living lifestyle.</title>
        <authorList>
            <person name="Srinivasan J."/>
            <person name="Dillman A.R."/>
            <person name="Macchietto M.G."/>
            <person name="Heikkinen L."/>
            <person name="Lakso M."/>
            <person name="Fracchia K.M."/>
            <person name="Antoshechkin I."/>
            <person name="Mortazavi A."/>
            <person name="Wong G."/>
            <person name="Sternberg P.W."/>
        </authorList>
    </citation>
    <scope>NUCLEOTIDE SEQUENCE [LARGE SCALE GENOMIC DNA]</scope>
    <source>
        <strain evidence="2">MT8872</strain>
    </source>
</reference>
<protein>
    <submittedName>
        <fullName evidence="3">BZIP domain-containing protein</fullName>
    </submittedName>
</protein>
<organism evidence="2 3">
    <name type="scientific">Panagrellus redivivus</name>
    <name type="common">Microworm</name>
    <dbReference type="NCBI Taxonomy" id="6233"/>
    <lineage>
        <taxon>Eukaryota</taxon>
        <taxon>Metazoa</taxon>
        <taxon>Ecdysozoa</taxon>
        <taxon>Nematoda</taxon>
        <taxon>Chromadorea</taxon>
        <taxon>Rhabditida</taxon>
        <taxon>Tylenchina</taxon>
        <taxon>Panagrolaimomorpha</taxon>
        <taxon>Panagrolaimoidea</taxon>
        <taxon>Panagrolaimidae</taxon>
        <taxon>Panagrellus</taxon>
    </lineage>
</organism>
<proteinExistence type="predicted"/>
<evidence type="ECO:0000256" key="1">
    <source>
        <dbReference type="SAM" id="Coils"/>
    </source>
</evidence>
<keyword evidence="2" id="KW-1185">Reference proteome</keyword>
<name>A0A7E4VD49_PANRE</name>
<feature type="coiled-coil region" evidence="1">
    <location>
        <begin position="129"/>
        <end position="171"/>
    </location>
</feature>
<dbReference type="AlphaFoldDB" id="A0A7E4VD49"/>
<accession>A0A7E4VD49</accession>
<dbReference type="Proteomes" id="UP000492821">
    <property type="component" value="Unassembled WGS sequence"/>
</dbReference>
<sequence>MNQCHVKCGHDESIDRWNNPYCVVDAALPQKIKIETEAQKSEETKAEKRSSDIVWHFSDGDAVYPKLHWRNKSFHIPESRLDLATEETDTVDARKPPITPSEVVNVPFPPKESTKKQIPLYPLQTLNARKKARQERREERRKLKLKLEEENKKLAAKLTELQATTAKLQSQICSSCFTQIQQYLYSHKDNAPNDDYRFELRKCSDSGCKGNNNANLESMVQNLGI</sequence>
<keyword evidence="1" id="KW-0175">Coiled coil</keyword>
<evidence type="ECO:0000313" key="3">
    <source>
        <dbReference type="WBParaSite" id="Pan_g19406.t1"/>
    </source>
</evidence>
<evidence type="ECO:0000313" key="2">
    <source>
        <dbReference type="Proteomes" id="UP000492821"/>
    </source>
</evidence>
<reference evidence="3" key="2">
    <citation type="submission" date="2020-10" db="UniProtKB">
        <authorList>
            <consortium name="WormBaseParasite"/>
        </authorList>
    </citation>
    <scope>IDENTIFICATION</scope>
</reference>